<name>P74472_SYNY3</name>
<dbReference type="PaxDb" id="1148-1653661"/>
<proteinExistence type="predicted"/>
<dbReference type="InParanoid" id="P74472"/>
<sequence>MPTLVLVVWTHSQSVRKAGAGQESGYDGGKKVNGRKRTILVDTMGLLLDVVVHSAHRSDHQGLTLLGTWFAPLWQCLQLIWTDSTFGSKNFTAWVNETFG</sequence>
<dbReference type="GO" id="GO:0003677">
    <property type="term" value="F:DNA binding"/>
    <property type="evidence" value="ECO:0007669"/>
    <property type="project" value="InterPro"/>
</dbReference>
<keyword evidence="3" id="KW-1185">Reference proteome</keyword>
<organism evidence="2 3">
    <name type="scientific">Synechocystis sp. (strain ATCC 27184 / PCC 6803 / Kazusa)</name>
    <dbReference type="NCBI Taxonomy" id="1111708"/>
    <lineage>
        <taxon>Bacteria</taxon>
        <taxon>Bacillati</taxon>
        <taxon>Cyanobacteriota</taxon>
        <taxon>Cyanophyceae</taxon>
        <taxon>Synechococcales</taxon>
        <taxon>Merismopediaceae</taxon>
        <taxon>Synechocystis</taxon>
    </lineage>
</organism>
<reference evidence="2 3" key="2">
    <citation type="journal article" date="1996" name="DNA Res.">
        <title>Sequence analysis of the genome of the unicellular cyanobacterium Synechocystis sp. strain PCC6803. II. Sequence determination of the entire genome and assignment of potential protein-coding regions.</title>
        <authorList>
            <person name="Kaneko T."/>
            <person name="Sato S."/>
            <person name="Kotani H."/>
            <person name="Tanaka A."/>
            <person name="Asamizu E."/>
            <person name="Nakamura Y."/>
            <person name="Miyajima N."/>
            <person name="Hirosawa M."/>
            <person name="Sugiura M."/>
            <person name="Sasamoto S."/>
            <person name="Kimura T."/>
            <person name="Hosouchi T."/>
            <person name="Matsuno A."/>
            <person name="Muraki A."/>
            <person name="Nakazaki N."/>
            <person name="Naruo K."/>
            <person name="Okumura S."/>
            <person name="Shimpo S."/>
            <person name="Takeuchi C."/>
            <person name="Wada T."/>
            <person name="Watanabe A."/>
            <person name="Yamada M."/>
            <person name="Yasuda M."/>
            <person name="Tabata S."/>
        </authorList>
    </citation>
    <scope>NUCLEOTIDE SEQUENCE [LARGE SCALE GENOMIC DNA]</scope>
    <source>
        <strain evidence="3">ATCC 27184 / PCC 6803 / Kazusa</strain>
    </source>
</reference>
<evidence type="ECO:0000313" key="3">
    <source>
        <dbReference type="Proteomes" id="UP000001425"/>
    </source>
</evidence>
<feature type="domain" description="Transposase IS4-like" evidence="1">
    <location>
        <begin position="13"/>
        <end position="96"/>
    </location>
</feature>
<dbReference type="STRING" id="1148.gene:10499455"/>
<protein>
    <submittedName>
        <fullName evidence="2">Transposase</fullName>
    </submittedName>
</protein>
<reference evidence="2 3" key="1">
    <citation type="journal article" date="1995" name="DNA Res.">
        <title>Sequence analysis of the genome of the unicellular cyanobacterium Synechocystis sp. strain PCC6803. I. Sequence features in the 1 Mb region from map positions 64% to 92% of the genome.</title>
        <authorList>
            <person name="Kaneko T."/>
            <person name="Tanaka A."/>
            <person name="Sato S."/>
            <person name="Kotani H."/>
            <person name="Sazuka T."/>
            <person name="Miyajima N."/>
            <person name="Sugiura M."/>
            <person name="Tabata S."/>
        </authorList>
    </citation>
    <scope>NUCLEOTIDE SEQUENCE [LARGE SCALE GENOMIC DNA]</scope>
    <source>
        <strain evidence="3">ATCC 27184 / PCC 6803 / Kazusa</strain>
    </source>
</reference>
<accession>P74472</accession>
<dbReference type="PANTHER" id="PTHR30007">
    <property type="entry name" value="PHP DOMAIN PROTEIN"/>
    <property type="match status" value="1"/>
</dbReference>
<dbReference type="GO" id="GO:0004803">
    <property type="term" value="F:transposase activity"/>
    <property type="evidence" value="ECO:0007669"/>
    <property type="project" value="InterPro"/>
</dbReference>
<dbReference type="Pfam" id="PF01609">
    <property type="entry name" value="DDE_Tnp_1"/>
    <property type="match status" value="1"/>
</dbReference>
<dbReference type="EnsemblBacteria" id="BAA18573">
    <property type="protein sequence ID" value="BAA18573"/>
    <property type="gene ID" value="BAA18573"/>
</dbReference>
<evidence type="ECO:0000313" key="2">
    <source>
        <dbReference type="EMBL" id="BAA18573.1"/>
    </source>
</evidence>
<evidence type="ECO:0000259" key="1">
    <source>
        <dbReference type="Pfam" id="PF01609"/>
    </source>
</evidence>
<dbReference type="InterPro" id="IPR002559">
    <property type="entry name" value="Transposase_11"/>
</dbReference>
<dbReference type="AlphaFoldDB" id="P74472"/>
<dbReference type="PANTHER" id="PTHR30007:SF0">
    <property type="entry name" value="TRANSPOSASE"/>
    <property type="match status" value="1"/>
</dbReference>
<gene>
    <name evidence="2" type="ordered locus">slr0166</name>
</gene>
<dbReference type="GO" id="GO:0006313">
    <property type="term" value="P:DNA transposition"/>
    <property type="evidence" value="ECO:0007669"/>
    <property type="project" value="InterPro"/>
</dbReference>
<dbReference type="eggNOG" id="COG3293">
    <property type="taxonomic scope" value="Bacteria"/>
</dbReference>
<dbReference type="PIR" id="S76444">
    <property type="entry name" value="S76444"/>
</dbReference>
<dbReference type="EMBL" id="BA000022">
    <property type="protein sequence ID" value="BAA18573.1"/>
    <property type="molecule type" value="Genomic_DNA"/>
</dbReference>
<dbReference type="KEGG" id="syn:slr0166"/>
<dbReference type="Proteomes" id="UP000001425">
    <property type="component" value="Chromosome"/>
</dbReference>
<dbReference type="PhylomeDB" id="P74472"/>